<keyword evidence="3" id="KW-1185">Reference proteome</keyword>
<dbReference type="EMBL" id="FMYL01000008">
    <property type="protein sequence ID" value="SDC04686.1"/>
    <property type="molecule type" value="Genomic_DNA"/>
</dbReference>
<organism evidence="2 3">
    <name type="scientific">Acinetobacter boissieri</name>
    <dbReference type="NCBI Taxonomy" id="1219383"/>
    <lineage>
        <taxon>Bacteria</taxon>
        <taxon>Pseudomonadati</taxon>
        <taxon>Pseudomonadota</taxon>
        <taxon>Gammaproteobacteria</taxon>
        <taxon>Moraxellales</taxon>
        <taxon>Moraxellaceae</taxon>
        <taxon>Acinetobacter</taxon>
    </lineage>
</organism>
<dbReference type="AlphaFoldDB" id="A0A1G6IG12"/>
<sequence length="98" mass="11128">MKSTIQKYKYAHQINVLYRTLLSCVVGYFCVVYFSLCLAAIFLQVIPRAEAVFLAIFCAIIFALIFFIACFSIQSIQRLSLLSFGITLLFYGLSYLIG</sequence>
<proteinExistence type="predicted"/>
<evidence type="ECO:0000313" key="3">
    <source>
        <dbReference type="Proteomes" id="UP000242501"/>
    </source>
</evidence>
<dbReference type="Proteomes" id="UP000242501">
    <property type="component" value="Unassembled WGS sequence"/>
</dbReference>
<name>A0A1G6IG12_9GAMM</name>
<protein>
    <recommendedName>
        <fullName evidence="4">DUF3649 domain-containing protein</fullName>
    </recommendedName>
</protein>
<dbReference type="RefSeq" id="WP_092748919.1">
    <property type="nucleotide sequence ID" value="NZ_FMYL01000008.1"/>
</dbReference>
<feature type="transmembrane region" description="Helical" evidence="1">
    <location>
        <begin position="21"/>
        <end position="46"/>
    </location>
</feature>
<reference evidence="3" key="1">
    <citation type="submission" date="2016-09" db="EMBL/GenBank/DDBJ databases">
        <authorList>
            <person name="Varghese N."/>
            <person name="Submissions S."/>
        </authorList>
    </citation>
    <scope>NUCLEOTIDE SEQUENCE [LARGE SCALE GENOMIC DNA]</scope>
    <source>
        <strain evidence="3">ANC 4422</strain>
    </source>
</reference>
<dbReference type="STRING" id="1219383.SAMN05421733_10882"/>
<evidence type="ECO:0000256" key="1">
    <source>
        <dbReference type="SAM" id="Phobius"/>
    </source>
</evidence>
<feature type="transmembrane region" description="Helical" evidence="1">
    <location>
        <begin position="79"/>
        <end position="97"/>
    </location>
</feature>
<feature type="transmembrane region" description="Helical" evidence="1">
    <location>
        <begin position="52"/>
        <end position="72"/>
    </location>
</feature>
<keyword evidence="1" id="KW-0812">Transmembrane</keyword>
<accession>A0A1G6IG12</accession>
<gene>
    <name evidence="2" type="ORF">SAMN05421733_10882</name>
</gene>
<evidence type="ECO:0000313" key="2">
    <source>
        <dbReference type="EMBL" id="SDC04686.1"/>
    </source>
</evidence>
<evidence type="ECO:0008006" key="4">
    <source>
        <dbReference type="Google" id="ProtNLM"/>
    </source>
</evidence>
<keyword evidence="1" id="KW-1133">Transmembrane helix</keyword>
<keyword evidence="1" id="KW-0472">Membrane</keyword>